<dbReference type="AlphaFoldDB" id="A0A1D2YVH3"/>
<feature type="domain" description="Sugar-binding" evidence="5">
    <location>
        <begin position="72"/>
        <end position="320"/>
    </location>
</feature>
<dbReference type="SUPFAM" id="SSF100950">
    <property type="entry name" value="NagB/RpiA/CoA transferase-like"/>
    <property type="match status" value="1"/>
</dbReference>
<dbReference type="OrthoDB" id="9793820at2"/>
<evidence type="ECO:0000313" key="8">
    <source>
        <dbReference type="Proteomes" id="UP000243739"/>
    </source>
</evidence>
<dbReference type="RefSeq" id="WP_069656441.1">
    <property type="nucleotide sequence ID" value="NZ_MIJF01000015.1"/>
</dbReference>
<comment type="similarity">
    <text evidence="1">Belongs to the SorC transcriptional regulatory family.</text>
</comment>
<dbReference type="GO" id="GO:0030246">
    <property type="term" value="F:carbohydrate binding"/>
    <property type="evidence" value="ECO:0007669"/>
    <property type="project" value="InterPro"/>
</dbReference>
<evidence type="ECO:0000256" key="2">
    <source>
        <dbReference type="ARBA" id="ARBA00023015"/>
    </source>
</evidence>
<proteinExistence type="inferred from homology"/>
<dbReference type="Pfam" id="PF04198">
    <property type="entry name" value="Sugar-bind"/>
    <property type="match status" value="1"/>
</dbReference>
<feature type="domain" description="CggR N-terminal DNA binding" evidence="6">
    <location>
        <begin position="1"/>
        <end position="68"/>
    </location>
</feature>
<dbReference type="InterPro" id="IPR007324">
    <property type="entry name" value="Sugar-bd_dom_put"/>
</dbReference>
<dbReference type="GO" id="GO:0003677">
    <property type="term" value="F:DNA binding"/>
    <property type="evidence" value="ECO:0007669"/>
    <property type="project" value="UniProtKB-KW"/>
</dbReference>
<dbReference type="Proteomes" id="UP000243739">
    <property type="component" value="Unassembled WGS sequence"/>
</dbReference>
<keyword evidence="8" id="KW-1185">Reference proteome</keyword>
<keyword evidence="3" id="KW-0238">DNA-binding</keyword>
<evidence type="ECO:0000256" key="3">
    <source>
        <dbReference type="ARBA" id="ARBA00023125"/>
    </source>
</evidence>
<sequence length="322" mass="35979">MQKRFKILHYISLMQPIGRRSLSQALGWTERVLRAEAEFLKQQGLIDIETIGMKLTDEGYQVLEELSPYIKKIFGLNELEQKLQAKLHISRVIVVAGDVDKDEFVKKEMGRAAAQLLRQYVKENDIVTLTGGSTLFEVANMMPENPQLQSVLFVPARGGIGENHEFLANTLVSVMAKKTGGKYRLLHVPDQLSEESYNSLMNEDNIKEVLKVIRSAGIVIHGIGDAKTMALRRNTSKEILALLEEKKAIGEAFGYYFSQDGEIVYKIKTIGLILEDLEKIPHIIAVAGGKSKADAILAVLKQNYKQILVTDEGAAREILSKI</sequence>
<organism evidence="7 8">
    <name type="scientific">Vulcanibacillus modesticaldus</name>
    <dbReference type="NCBI Taxonomy" id="337097"/>
    <lineage>
        <taxon>Bacteria</taxon>
        <taxon>Bacillati</taxon>
        <taxon>Bacillota</taxon>
        <taxon>Bacilli</taxon>
        <taxon>Bacillales</taxon>
        <taxon>Bacillaceae</taxon>
        <taxon>Vulcanibacillus</taxon>
    </lineage>
</organism>
<reference evidence="7 8" key="1">
    <citation type="submission" date="2016-09" db="EMBL/GenBank/DDBJ databases">
        <title>Draft genome sequence for the type strain of Vulcanibacillus modesticaldus BR, a strictly anaerobic, moderately thermophilic, and nitrate-reducing bacterium from deep sea-hydrothermal vents of the Mid-Atlantic Ridge.</title>
        <authorList>
            <person name="Abin C.A."/>
            <person name="Hollibaugh J.T."/>
        </authorList>
    </citation>
    <scope>NUCLEOTIDE SEQUENCE [LARGE SCALE GENOMIC DNA]</scope>
    <source>
        <strain evidence="7 8">BR</strain>
    </source>
</reference>
<dbReference type="Gene3D" id="3.40.50.1360">
    <property type="match status" value="1"/>
</dbReference>
<dbReference type="InterPro" id="IPR051054">
    <property type="entry name" value="SorC_transcr_regulators"/>
</dbReference>
<keyword evidence="4" id="KW-0804">Transcription</keyword>
<evidence type="ECO:0000259" key="5">
    <source>
        <dbReference type="Pfam" id="PF04198"/>
    </source>
</evidence>
<dbReference type="InterPro" id="IPR036390">
    <property type="entry name" value="WH_DNA-bd_sf"/>
</dbReference>
<dbReference type="InterPro" id="IPR048715">
    <property type="entry name" value="CggR_N"/>
</dbReference>
<evidence type="ECO:0000259" key="6">
    <source>
        <dbReference type="Pfam" id="PF21715"/>
    </source>
</evidence>
<gene>
    <name evidence="7" type="ORF">BHF71_07650</name>
</gene>
<name>A0A1D2YVH3_9BACI</name>
<dbReference type="SUPFAM" id="SSF46785">
    <property type="entry name" value="Winged helix' DNA-binding domain"/>
    <property type="match status" value="1"/>
</dbReference>
<evidence type="ECO:0000256" key="1">
    <source>
        <dbReference type="ARBA" id="ARBA00010466"/>
    </source>
</evidence>
<evidence type="ECO:0000313" key="7">
    <source>
        <dbReference type="EMBL" id="OEF99720.1"/>
    </source>
</evidence>
<dbReference type="STRING" id="337097.BHF71_07650"/>
<dbReference type="InterPro" id="IPR036388">
    <property type="entry name" value="WH-like_DNA-bd_sf"/>
</dbReference>
<keyword evidence="2" id="KW-0805">Transcription regulation</keyword>
<accession>A0A1D2YVH3</accession>
<dbReference type="PANTHER" id="PTHR34294">
    <property type="entry name" value="TRANSCRIPTIONAL REGULATOR-RELATED"/>
    <property type="match status" value="1"/>
</dbReference>
<evidence type="ECO:0000256" key="4">
    <source>
        <dbReference type="ARBA" id="ARBA00023163"/>
    </source>
</evidence>
<dbReference type="PANTHER" id="PTHR34294:SF5">
    <property type="entry name" value="CENTRAL GLYCOLYTIC GENES REGULATOR"/>
    <property type="match status" value="1"/>
</dbReference>
<dbReference type="InterPro" id="IPR037171">
    <property type="entry name" value="NagB/RpiA_transferase-like"/>
</dbReference>
<dbReference type="Pfam" id="PF21715">
    <property type="entry name" value="CggR_N"/>
    <property type="match status" value="1"/>
</dbReference>
<dbReference type="EMBL" id="MIJF01000015">
    <property type="protein sequence ID" value="OEF99720.1"/>
    <property type="molecule type" value="Genomic_DNA"/>
</dbReference>
<protein>
    <submittedName>
        <fullName evidence="7">Uncharacterized protein</fullName>
    </submittedName>
</protein>
<comment type="caution">
    <text evidence="7">The sequence shown here is derived from an EMBL/GenBank/DDBJ whole genome shotgun (WGS) entry which is preliminary data.</text>
</comment>
<dbReference type="Gene3D" id="1.10.10.10">
    <property type="entry name" value="Winged helix-like DNA-binding domain superfamily/Winged helix DNA-binding domain"/>
    <property type="match status" value="1"/>
</dbReference>